<evidence type="ECO:0000313" key="2">
    <source>
        <dbReference type="EMBL" id="MBW0508674.1"/>
    </source>
</evidence>
<dbReference type="Proteomes" id="UP000765509">
    <property type="component" value="Unassembled WGS sequence"/>
</dbReference>
<keyword evidence="3" id="KW-1185">Reference proteome</keyword>
<dbReference type="Pfam" id="PF07727">
    <property type="entry name" value="RVT_2"/>
    <property type="match status" value="1"/>
</dbReference>
<dbReference type="AlphaFoldDB" id="A0A9Q3HMX3"/>
<organism evidence="2 3">
    <name type="scientific">Austropuccinia psidii MF-1</name>
    <dbReference type="NCBI Taxonomy" id="1389203"/>
    <lineage>
        <taxon>Eukaryota</taxon>
        <taxon>Fungi</taxon>
        <taxon>Dikarya</taxon>
        <taxon>Basidiomycota</taxon>
        <taxon>Pucciniomycotina</taxon>
        <taxon>Pucciniomycetes</taxon>
        <taxon>Pucciniales</taxon>
        <taxon>Sphaerophragmiaceae</taxon>
        <taxon>Austropuccinia</taxon>
    </lineage>
</organism>
<evidence type="ECO:0000259" key="1">
    <source>
        <dbReference type="Pfam" id="PF07727"/>
    </source>
</evidence>
<evidence type="ECO:0000313" key="3">
    <source>
        <dbReference type="Proteomes" id="UP000765509"/>
    </source>
</evidence>
<feature type="domain" description="Reverse transcriptase Ty1/copia-type" evidence="1">
    <location>
        <begin position="8"/>
        <end position="84"/>
    </location>
</feature>
<dbReference type="InterPro" id="IPR013103">
    <property type="entry name" value="RVT_2"/>
</dbReference>
<gene>
    <name evidence="2" type="ORF">O181_048389</name>
</gene>
<sequence length="98" mass="11155">MTPDPTWIHIHVSDIAIFCKDVSIFKHKITKEFDIKDFGFADLMLGKKINHIKNGFSLDQHHFIEALLDLYGLSQCKTVTTPLIPHSHLTPATEAELE</sequence>
<protein>
    <recommendedName>
        <fullName evidence="1">Reverse transcriptase Ty1/copia-type domain-containing protein</fullName>
    </recommendedName>
</protein>
<proteinExistence type="predicted"/>
<comment type="caution">
    <text evidence="2">The sequence shown here is derived from an EMBL/GenBank/DDBJ whole genome shotgun (WGS) entry which is preliminary data.</text>
</comment>
<name>A0A9Q3HMX3_9BASI</name>
<dbReference type="EMBL" id="AVOT02020465">
    <property type="protein sequence ID" value="MBW0508674.1"/>
    <property type="molecule type" value="Genomic_DNA"/>
</dbReference>
<reference evidence="2" key="1">
    <citation type="submission" date="2021-03" db="EMBL/GenBank/DDBJ databases">
        <title>Draft genome sequence of rust myrtle Austropuccinia psidii MF-1, a brazilian biotype.</title>
        <authorList>
            <person name="Quecine M.C."/>
            <person name="Pachon D.M.R."/>
            <person name="Bonatelli M.L."/>
            <person name="Correr F.H."/>
            <person name="Franceschini L.M."/>
            <person name="Leite T.F."/>
            <person name="Margarido G.R.A."/>
            <person name="Almeida C.A."/>
            <person name="Ferrarezi J.A."/>
            <person name="Labate C.A."/>
        </authorList>
    </citation>
    <scope>NUCLEOTIDE SEQUENCE</scope>
    <source>
        <strain evidence="2">MF-1</strain>
    </source>
</reference>
<dbReference type="OrthoDB" id="4026416at2759"/>
<accession>A0A9Q3HMX3</accession>